<organism evidence="2 3">
    <name type="scientific">Desulfocucumis palustris</name>
    <dbReference type="NCBI Taxonomy" id="1898651"/>
    <lineage>
        <taxon>Bacteria</taxon>
        <taxon>Bacillati</taxon>
        <taxon>Bacillota</taxon>
        <taxon>Clostridia</taxon>
        <taxon>Eubacteriales</taxon>
        <taxon>Desulfocucumaceae</taxon>
        <taxon>Desulfocucumis</taxon>
    </lineage>
</organism>
<comment type="caution">
    <text evidence="2">The sequence shown here is derived from an EMBL/GenBank/DDBJ whole genome shotgun (WGS) entry which is preliminary data.</text>
</comment>
<protein>
    <submittedName>
        <fullName evidence="2">Uncharacterized protein</fullName>
    </submittedName>
</protein>
<evidence type="ECO:0000256" key="1">
    <source>
        <dbReference type="SAM" id="MobiDB-lite"/>
    </source>
</evidence>
<sequence length="228" mass="24276">MSGESRKGYLENILDKILDYHSRQAGEPHDAMLLLGLVDLFGIVSVMNKQAEYSPGAAPMARQGGMDPMLSSLLATLLAQRMQGAPENDPGNPAGGGINPALLMSLMGNQAQRPEQAMLLNLLMGMMNNPRPGNNHPYPAAGPDKAVRPNTPERGKPAVAWEAGPAGSDNRKIKSPRPLDQASKSKPPPDIEMKTDEDEAGEIVAITPGTGEFPPKNGGVIIWDKRLG</sequence>
<dbReference type="RefSeq" id="WP_104371309.1">
    <property type="nucleotide sequence ID" value="NZ_BFAV01000060.1"/>
</dbReference>
<name>A0A2L2X9V9_9FIRM</name>
<proteinExistence type="predicted"/>
<accession>A0A2L2X9V9</accession>
<feature type="region of interest" description="Disordered" evidence="1">
    <location>
        <begin position="130"/>
        <end position="199"/>
    </location>
</feature>
<dbReference type="AlphaFoldDB" id="A0A2L2X9V9"/>
<feature type="compositionally biased region" description="Basic and acidic residues" evidence="1">
    <location>
        <begin position="145"/>
        <end position="156"/>
    </location>
</feature>
<evidence type="ECO:0000313" key="3">
    <source>
        <dbReference type="Proteomes" id="UP000239549"/>
    </source>
</evidence>
<dbReference type="EMBL" id="BFAV01000060">
    <property type="protein sequence ID" value="GBF32832.1"/>
    <property type="molecule type" value="Genomic_DNA"/>
</dbReference>
<keyword evidence="3" id="KW-1185">Reference proteome</keyword>
<gene>
    <name evidence="2" type="ORF">DCCM_1028</name>
</gene>
<dbReference type="Proteomes" id="UP000239549">
    <property type="component" value="Unassembled WGS sequence"/>
</dbReference>
<evidence type="ECO:0000313" key="2">
    <source>
        <dbReference type="EMBL" id="GBF32832.1"/>
    </source>
</evidence>
<reference evidence="3" key="1">
    <citation type="submission" date="2018-02" db="EMBL/GenBank/DDBJ databases">
        <title>Genome sequence of Desulfocucumis palustris strain NAW-5.</title>
        <authorList>
            <person name="Watanabe M."/>
            <person name="Kojima H."/>
            <person name="Fukui M."/>
        </authorList>
    </citation>
    <scope>NUCLEOTIDE SEQUENCE [LARGE SCALE GENOMIC DNA]</scope>
    <source>
        <strain evidence="3">NAW-5</strain>
    </source>
</reference>